<protein>
    <submittedName>
        <fullName evidence="4">T9SS type A sorting domain-containing protein</fullName>
    </submittedName>
</protein>
<evidence type="ECO:0000313" key="4">
    <source>
        <dbReference type="EMBL" id="TET44138.1"/>
    </source>
</evidence>
<dbReference type="InterPro" id="IPR013517">
    <property type="entry name" value="FG-GAP"/>
</dbReference>
<accession>A0A523UNN4</accession>
<keyword evidence="1 2" id="KW-0732">Signal</keyword>
<evidence type="ECO:0000313" key="5">
    <source>
        <dbReference type="Proteomes" id="UP000315525"/>
    </source>
</evidence>
<dbReference type="SUPFAM" id="SSF69318">
    <property type="entry name" value="Integrin alpha N-terminal domain"/>
    <property type="match status" value="1"/>
</dbReference>
<reference evidence="4 5" key="1">
    <citation type="submission" date="2019-03" db="EMBL/GenBank/DDBJ databases">
        <title>Metabolic potential of uncultured bacteria and archaea associated with petroleum seepage in deep-sea sediments.</title>
        <authorList>
            <person name="Dong X."/>
            <person name="Hubert C."/>
        </authorList>
    </citation>
    <scope>NUCLEOTIDE SEQUENCE [LARGE SCALE GENOMIC DNA]</scope>
    <source>
        <strain evidence="4">E44_bin18</strain>
    </source>
</reference>
<evidence type="ECO:0000256" key="2">
    <source>
        <dbReference type="SAM" id="SignalP"/>
    </source>
</evidence>
<dbReference type="Pfam" id="PF13517">
    <property type="entry name" value="FG-GAP_3"/>
    <property type="match status" value="2"/>
</dbReference>
<feature type="chain" id="PRO_5021811093" evidence="2">
    <location>
        <begin position="25"/>
        <end position="604"/>
    </location>
</feature>
<dbReference type="NCBIfam" id="TIGR04183">
    <property type="entry name" value="Por_Secre_tail"/>
    <property type="match status" value="1"/>
</dbReference>
<sequence>MRVFVVCLAVFCLALSTGSHTVFALSYVESSAGLIPPTMEGGRTEVEMGDVDNDGNIDLVSIGDHGSPYINTDQHGIMVWFGDGTGSWSVFMYGDFGYGGVALGDVNGDGMVDVGYGMHHNYSGVDLGDQLLEVALGDGSGKYWTPWDDGLATNGETWGMFCTDFADVDNDGDLDIGSNSFGSGAGVHVYLNEGDGTWTQSFGFTGGNSAMDFTFGDINGDGDPDFAVAHQNATVYIGDGTGGFTVGDGNLPSPGIIGQYGPDLGDVDNDGRDELSFANSDGGVEVWSWVGTNTWADISGALPSSGPYMATQLWDMDVDGNLDVVAFGRGTVTIWKGDGAGGWTQTANFSTYSPGYYEAFRVGGDVDHNGHPDIILVEDEGSWPNDYNHARFYKEASVAESLYIKPVYPMGLEKFYGGSVKFIRWITAVPGSAAVVNLELSTTGASGPWIPVADSVKDNGCYQWSVIDYVNSDNCYIKYRAFSGQDSAMCMTPERFEIISSSMVPYGREYSRQSGMSMTLFPNPARNSVTISFSIPGSDRINLRIYDVAGRLIRTVSTRAVRLGSYVETWDGRTEDGGEARAGTYFIALKTESGTVTRKAILVR</sequence>
<feature type="domain" description="FlgD/Vpr Ig-like" evidence="3">
    <location>
        <begin position="538"/>
        <end position="593"/>
    </location>
</feature>
<evidence type="ECO:0000259" key="3">
    <source>
        <dbReference type="Pfam" id="PF13860"/>
    </source>
</evidence>
<gene>
    <name evidence="4" type="ORF">E3J62_11190</name>
</gene>
<organism evidence="4 5">
    <name type="scientific">candidate division TA06 bacterium</name>
    <dbReference type="NCBI Taxonomy" id="2250710"/>
    <lineage>
        <taxon>Bacteria</taxon>
        <taxon>Bacteria division TA06</taxon>
    </lineage>
</organism>
<name>A0A523UNN4_UNCT6</name>
<dbReference type="Gene3D" id="2.60.40.4070">
    <property type="match status" value="1"/>
</dbReference>
<dbReference type="EMBL" id="SOJN01000137">
    <property type="protein sequence ID" value="TET44138.1"/>
    <property type="molecule type" value="Genomic_DNA"/>
</dbReference>
<dbReference type="Gene3D" id="2.130.10.130">
    <property type="entry name" value="Integrin alpha, N-terminal"/>
    <property type="match status" value="1"/>
</dbReference>
<evidence type="ECO:0000256" key="1">
    <source>
        <dbReference type="ARBA" id="ARBA00022729"/>
    </source>
</evidence>
<proteinExistence type="predicted"/>
<comment type="caution">
    <text evidence="4">The sequence shown here is derived from an EMBL/GenBank/DDBJ whole genome shotgun (WGS) entry which is preliminary data.</text>
</comment>
<dbReference type="InterPro" id="IPR025965">
    <property type="entry name" value="FlgD/Vpr_Ig-like"/>
</dbReference>
<dbReference type="InterPro" id="IPR028994">
    <property type="entry name" value="Integrin_alpha_N"/>
</dbReference>
<dbReference type="PANTHER" id="PTHR44103">
    <property type="entry name" value="PROPROTEIN CONVERTASE P"/>
    <property type="match status" value="1"/>
</dbReference>
<dbReference type="Pfam" id="PF13860">
    <property type="entry name" value="FlgD_ig"/>
    <property type="match status" value="1"/>
</dbReference>
<feature type="signal peptide" evidence="2">
    <location>
        <begin position="1"/>
        <end position="24"/>
    </location>
</feature>
<dbReference type="AlphaFoldDB" id="A0A523UNN4"/>
<dbReference type="PANTHER" id="PTHR44103:SF1">
    <property type="entry name" value="PROPROTEIN CONVERTASE P"/>
    <property type="match status" value="1"/>
</dbReference>
<dbReference type="Proteomes" id="UP000315525">
    <property type="component" value="Unassembled WGS sequence"/>
</dbReference>
<dbReference type="InterPro" id="IPR026444">
    <property type="entry name" value="Secre_tail"/>
</dbReference>